<accession>A0A8J2KYS2</accession>
<evidence type="ECO:0000313" key="2">
    <source>
        <dbReference type="Proteomes" id="UP000708208"/>
    </source>
</evidence>
<dbReference type="EMBL" id="CAJVCH010531439">
    <property type="protein sequence ID" value="CAG7824026.1"/>
    <property type="molecule type" value="Genomic_DNA"/>
</dbReference>
<protein>
    <submittedName>
        <fullName evidence="1">Uncharacterized protein</fullName>
    </submittedName>
</protein>
<sequence>MYLSKWTRWANSNVHAYSLEQLSKHGLEQRWDARPGSSEQRDENGMINYEGKKREKMIGYFYALVTNDQL</sequence>
<comment type="caution">
    <text evidence="1">The sequence shown here is derived from an EMBL/GenBank/DDBJ whole genome shotgun (WGS) entry which is preliminary data.</text>
</comment>
<keyword evidence="2" id="KW-1185">Reference proteome</keyword>
<evidence type="ECO:0000313" key="1">
    <source>
        <dbReference type="EMBL" id="CAG7824026.1"/>
    </source>
</evidence>
<proteinExistence type="predicted"/>
<dbReference type="Proteomes" id="UP000708208">
    <property type="component" value="Unassembled WGS sequence"/>
</dbReference>
<dbReference type="AlphaFoldDB" id="A0A8J2KYS2"/>
<gene>
    <name evidence="1" type="ORF">AFUS01_LOCUS34208</name>
</gene>
<organism evidence="1 2">
    <name type="scientific">Allacma fusca</name>
    <dbReference type="NCBI Taxonomy" id="39272"/>
    <lineage>
        <taxon>Eukaryota</taxon>
        <taxon>Metazoa</taxon>
        <taxon>Ecdysozoa</taxon>
        <taxon>Arthropoda</taxon>
        <taxon>Hexapoda</taxon>
        <taxon>Collembola</taxon>
        <taxon>Symphypleona</taxon>
        <taxon>Sminthuridae</taxon>
        <taxon>Allacma</taxon>
    </lineage>
</organism>
<name>A0A8J2KYS2_9HEXA</name>
<reference evidence="1" key="1">
    <citation type="submission" date="2021-06" db="EMBL/GenBank/DDBJ databases">
        <authorList>
            <person name="Hodson N. C."/>
            <person name="Mongue J. A."/>
            <person name="Jaron S. K."/>
        </authorList>
    </citation>
    <scope>NUCLEOTIDE SEQUENCE</scope>
</reference>